<feature type="domain" description="HTH araC/xylS-type" evidence="6">
    <location>
        <begin position="16"/>
        <end position="115"/>
    </location>
</feature>
<dbReference type="SMART" id="SM00342">
    <property type="entry name" value="HTH_ARAC"/>
    <property type="match status" value="1"/>
</dbReference>
<keyword evidence="5" id="KW-1133">Transmembrane helix</keyword>
<dbReference type="SMART" id="SM00028">
    <property type="entry name" value="TPR"/>
    <property type="match status" value="2"/>
</dbReference>
<dbReference type="InterPro" id="IPR009057">
    <property type="entry name" value="Homeodomain-like_sf"/>
</dbReference>
<evidence type="ECO:0000256" key="5">
    <source>
        <dbReference type="SAM" id="Phobius"/>
    </source>
</evidence>
<organism evidence="7 8">
    <name type="scientific">Nibrella viscosa</name>
    <dbReference type="NCBI Taxonomy" id="1084524"/>
    <lineage>
        <taxon>Bacteria</taxon>
        <taxon>Pseudomonadati</taxon>
        <taxon>Bacteroidota</taxon>
        <taxon>Cytophagia</taxon>
        <taxon>Cytophagales</taxon>
        <taxon>Spirosomataceae</taxon>
        <taxon>Nibrella</taxon>
    </lineage>
</organism>
<sequence>MPLSLFMTTTEQRVMDRVNQFIDDNLADPELSIDVICQAIGISRSNLYRLIRDQSQLSTTLYIRQRRLEKARQLLGTTDLRVVEISERVGIANPQNFTKYFTEAFGVNPTEFRRRLSTEPIEALSAEPAEPVVYGPDESTADISEPEAHKQATNRWPGRRLLQLRVGWLVAAVLLLISAVWGSWYWLARRDAEHAIAVLPFRNMGPAGNAYFGDGMVEQIHSALTLIESLKVISRTSTEGYAQSRQPSPKIGKELGVDYLLDGQVRQQGNRVKIFVELIRADENRTIWSQTYEGETKEAVSFTRAIVRQVADQLGERLSTVTRQRIDQAPTHNPQAFTEFLKGQYLMRNRTKEGLDASLVNFDRALALDTTFSDAFAYKGLAYMLMGSEGYRNPDSCSRLAETNVLSAVRLDPQNALAYATLAQLYQERNKWEQAGTFYQIALRYRPNEAIINYWYSLWLRSVGQMDRAIEYSTKAVNLDPLFPVILIGHIGNLSYAGRFADAKKAIDEGQPLHGNLYSWYWAVGYYYIIRQQPELALRAFEQGLRLNPSSTHIQGRIAYIKALLGQPEMARGLLNSMPDVPSNYPDRAILYAGLGDRERCLQYLEKGVETGWLPNYVKVSPHFVSYRNEPRFQAVLRKAGLATSAVQ</sequence>
<evidence type="ECO:0000256" key="3">
    <source>
        <dbReference type="ARBA" id="ARBA00023163"/>
    </source>
</evidence>
<proteinExistence type="predicted"/>
<keyword evidence="2" id="KW-0238">DNA-binding</keyword>
<keyword evidence="4" id="KW-0802">TPR repeat</keyword>
<dbReference type="InterPro" id="IPR018062">
    <property type="entry name" value="HTH_AraC-typ_CS"/>
</dbReference>
<dbReference type="PANTHER" id="PTHR43280">
    <property type="entry name" value="ARAC-FAMILY TRANSCRIPTIONAL REGULATOR"/>
    <property type="match status" value="1"/>
</dbReference>
<dbReference type="InterPro" id="IPR019734">
    <property type="entry name" value="TPR_rpt"/>
</dbReference>
<evidence type="ECO:0000313" key="7">
    <source>
        <dbReference type="EMBL" id="GAA4417771.1"/>
    </source>
</evidence>
<dbReference type="PROSITE" id="PS50005">
    <property type="entry name" value="TPR"/>
    <property type="match status" value="2"/>
</dbReference>
<dbReference type="PROSITE" id="PS00041">
    <property type="entry name" value="HTH_ARAC_FAMILY_1"/>
    <property type="match status" value="1"/>
</dbReference>
<evidence type="ECO:0000256" key="2">
    <source>
        <dbReference type="ARBA" id="ARBA00023125"/>
    </source>
</evidence>
<dbReference type="SUPFAM" id="SSF52964">
    <property type="entry name" value="TolB, N-terminal domain"/>
    <property type="match status" value="1"/>
</dbReference>
<dbReference type="SUPFAM" id="SSF46689">
    <property type="entry name" value="Homeodomain-like"/>
    <property type="match status" value="1"/>
</dbReference>
<dbReference type="Gene3D" id="1.10.10.60">
    <property type="entry name" value="Homeodomain-like"/>
    <property type="match status" value="1"/>
</dbReference>
<dbReference type="Gene3D" id="3.40.50.10070">
    <property type="entry name" value="TolB, N-terminal domain"/>
    <property type="match status" value="1"/>
</dbReference>
<keyword evidence="5" id="KW-0472">Membrane</keyword>
<evidence type="ECO:0000256" key="4">
    <source>
        <dbReference type="PROSITE-ProRule" id="PRU00339"/>
    </source>
</evidence>
<dbReference type="EMBL" id="BAABHB010000015">
    <property type="protein sequence ID" value="GAA4417771.1"/>
    <property type="molecule type" value="Genomic_DNA"/>
</dbReference>
<dbReference type="InterPro" id="IPR018060">
    <property type="entry name" value="HTH_AraC"/>
</dbReference>
<dbReference type="PANTHER" id="PTHR43280:SF2">
    <property type="entry name" value="HTH-TYPE TRANSCRIPTIONAL REGULATOR EXSA"/>
    <property type="match status" value="1"/>
</dbReference>
<dbReference type="PROSITE" id="PS01124">
    <property type="entry name" value="HTH_ARAC_FAMILY_2"/>
    <property type="match status" value="1"/>
</dbReference>
<dbReference type="Gene3D" id="1.25.40.10">
    <property type="entry name" value="Tetratricopeptide repeat domain"/>
    <property type="match status" value="2"/>
</dbReference>
<evidence type="ECO:0000313" key="8">
    <source>
        <dbReference type="Proteomes" id="UP001500936"/>
    </source>
</evidence>
<dbReference type="SUPFAM" id="SSF48452">
    <property type="entry name" value="TPR-like"/>
    <property type="match status" value="2"/>
</dbReference>
<comment type="caution">
    <text evidence="7">The sequence shown here is derived from an EMBL/GenBank/DDBJ whole genome shotgun (WGS) entry which is preliminary data.</text>
</comment>
<feature type="repeat" description="TPR" evidence="4">
    <location>
        <begin position="518"/>
        <end position="551"/>
    </location>
</feature>
<evidence type="ECO:0000259" key="6">
    <source>
        <dbReference type="PROSITE" id="PS01124"/>
    </source>
</evidence>
<keyword evidence="3" id="KW-0804">Transcription</keyword>
<feature type="transmembrane region" description="Helical" evidence="5">
    <location>
        <begin position="166"/>
        <end position="187"/>
    </location>
</feature>
<dbReference type="NCBIfam" id="NF047558">
    <property type="entry name" value="TPR_END_plus"/>
    <property type="match status" value="1"/>
</dbReference>
<evidence type="ECO:0000256" key="1">
    <source>
        <dbReference type="ARBA" id="ARBA00023015"/>
    </source>
</evidence>
<keyword evidence="8" id="KW-1185">Reference proteome</keyword>
<gene>
    <name evidence="7" type="ORF">GCM10023187_50570</name>
</gene>
<name>A0ABP8KXV5_9BACT</name>
<dbReference type="Pfam" id="PF12833">
    <property type="entry name" value="HTH_18"/>
    <property type="match status" value="1"/>
</dbReference>
<dbReference type="Proteomes" id="UP001500936">
    <property type="component" value="Unassembled WGS sequence"/>
</dbReference>
<protein>
    <recommendedName>
        <fullName evidence="6">HTH araC/xylS-type domain-containing protein</fullName>
    </recommendedName>
</protein>
<feature type="repeat" description="TPR" evidence="4">
    <location>
        <begin position="416"/>
        <end position="449"/>
    </location>
</feature>
<keyword evidence="1" id="KW-0805">Transcription regulation</keyword>
<reference evidence="8" key="1">
    <citation type="journal article" date="2019" name="Int. J. Syst. Evol. Microbiol.">
        <title>The Global Catalogue of Microorganisms (GCM) 10K type strain sequencing project: providing services to taxonomists for standard genome sequencing and annotation.</title>
        <authorList>
            <consortium name="The Broad Institute Genomics Platform"/>
            <consortium name="The Broad Institute Genome Sequencing Center for Infectious Disease"/>
            <person name="Wu L."/>
            <person name="Ma J."/>
        </authorList>
    </citation>
    <scope>NUCLEOTIDE SEQUENCE [LARGE SCALE GENOMIC DNA]</scope>
    <source>
        <strain evidence="8">JCM 17925</strain>
    </source>
</reference>
<keyword evidence="5" id="KW-0812">Transmembrane</keyword>
<accession>A0ABP8KXV5</accession>
<dbReference type="InterPro" id="IPR011990">
    <property type="entry name" value="TPR-like_helical_dom_sf"/>
</dbReference>